<evidence type="ECO:0000313" key="1">
    <source>
        <dbReference type="EMBL" id="OQE12565.1"/>
    </source>
</evidence>
<protein>
    <submittedName>
        <fullName evidence="1">Uncharacterized protein</fullName>
    </submittedName>
</protein>
<organism evidence="1 2">
    <name type="scientific">Penicillium vulpinum</name>
    <dbReference type="NCBI Taxonomy" id="29845"/>
    <lineage>
        <taxon>Eukaryota</taxon>
        <taxon>Fungi</taxon>
        <taxon>Dikarya</taxon>
        <taxon>Ascomycota</taxon>
        <taxon>Pezizomycotina</taxon>
        <taxon>Eurotiomycetes</taxon>
        <taxon>Eurotiomycetidae</taxon>
        <taxon>Eurotiales</taxon>
        <taxon>Aspergillaceae</taxon>
        <taxon>Penicillium</taxon>
    </lineage>
</organism>
<comment type="caution">
    <text evidence="1">The sequence shown here is derived from an EMBL/GenBank/DDBJ whole genome shotgun (WGS) entry which is preliminary data.</text>
</comment>
<dbReference type="Proteomes" id="UP000191518">
    <property type="component" value="Unassembled WGS sequence"/>
</dbReference>
<dbReference type="EMBL" id="MDYP01000001">
    <property type="protein sequence ID" value="OQE12565.1"/>
    <property type="molecule type" value="Genomic_DNA"/>
</dbReference>
<name>A0A1V6SEY5_9EURO</name>
<evidence type="ECO:0000313" key="2">
    <source>
        <dbReference type="Proteomes" id="UP000191518"/>
    </source>
</evidence>
<dbReference type="AlphaFoldDB" id="A0A1V6SEY5"/>
<gene>
    <name evidence="1" type="ORF">PENVUL_c001G04521</name>
</gene>
<keyword evidence="2" id="KW-1185">Reference proteome</keyword>
<reference evidence="2" key="1">
    <citation type="journal article" date="2017" name="Nat. Microbiol.">
        <title>Global analysis of biosynthetic gene clusters reveals vast potential of secondary metabolite production in Penicillium species.</title>
        <authorList>
            <person name="Nielsen J.C."/>
            <person name="Grijseels S."/>
            <person name="Prigent S."/>
            <person name="Ji B."/>
            <person name="Dainat J."/>
            <person name="Nielsen K.F."/>
            <person name="Frisvad J.C."/>
            <person name="Workman M."/>
            <person name="Nielsen J."/>
        </authorList>
    </citation>
    <scope>NUCLEOTIDE SEQUENCE [LARGE SCALE GENOMIC DNA]</scope>
    <source>
        <strain evidence="2">IBT 29486</strain>
    </source>
</reference>
<accession>A0A1V6SEY5</accession>
<sequence length="171" mass="18854">MCDWGLRPAHKKNFRRVRRADHASLWQHASSWEWRASYDLPGAGKMVQNTICMVSPLNAPQEEQPAPGRWEDYIISQGLATTCVFSRPTMPPSATASSWEQRALHDLPGAGKWAQTTPSACSWEINNGPPLPGAGALLQGGMVSAPNMQVTTSVPRYHHLGDDTKVPSPRW</sequence>
<proteinExistence type="predicted"/>